<sequence length="101" mass="11440">MDVVRNLLCGLCQMDAKLDAVFDKRLMFKTFDADLGKHGCLSNIVRSLTCGCCPGVMQCDKIWMRKTRCAVFDETMDTVKDGAVHDKHGCCQNIYYGHDKR</sequence>
<keyword evidence="2" id="KW-1185">Reference proteome</keyword>
<reference evidence="1 2" key="1">
    <citation type="journal article" date="2019" name="Sci. Rep.">
        <title>Orb-weaving spider Araneus ventricosus genome elucidates the spidroin gene catalogue.</title>
        <authorList>
            <person name="Kono N."/>
            <person name="Nakamura H."/>
            <person name="Ohtoshi R."/>
            <person name="Moran D.A.P."/>
            <person name="Shinohara A."/>
            <person name="Yoshida Y."/>
            <person name="Fujiwara M."/>
            <person name="Mori M."/>
            <person name="Tomita M."/>
            <person name="Arakawa K."/>
        </authorList>
    </citation>
    <scope>NUCLEOTIDE SEQUENCE [LARGE SCALE GENOMIC DNA]</scope>
</reference>
<name>A0A4Y2NYL1_ARAVE</name>
<proteinExistence type="predicted"/>
<comment type="caution">
    <text evidence="1">The sequence shown here is derived from an EMBL/GenBank/DDBJ whole genome shotgun (WGS) entry which is preliminary data.</text>
</comment>
<accession>A0A4Y2NYL1</accession>
<dbReference type="EMBL" id="BGPR01009966">
    <property type="protein sequence ID" value="GBN43400.1"/>
    <property type="molecule type" value="Genomic_DNA"/>
</dbReference>
<dbReference type="AlphaFoldDB" id="A0A4Y2NYL1"/>
<evidence type="ECO:0000313" key="1">
    <source>
        <dbReference type="EMBL" id="GBN43400.1"/>
    </source>
</evidence>
<gene>
    <name evidence="1" type="ORF">AVEN_191331_1</name>
</gene>
<dbReference type="Proteomes" id="UP000499080">
    <property type="component" value="Unassembled WGS sequence"/>
</dbReference>
<organism evidence="1 2">
    <name type="scientific">Araneus ventricosus</name>
    <name type="common">Orbweaver spider</name>
    <name type="synonym">Epeira ventricosa</name>
    <dbReference type="NCBI Taxonomy" id="182803"/>
    <lineage>
        <taxon>Eukaryota</taxon>
        <taxon>Metazoa</taxon>
        <taxon>Ecdysozoa</taxon>
        <taxon>Arthropoda</taxon>
        <taxon>Chelicerata</taxon>
        <taxon>Arachnida</taxon>
        <taxon>Araneae</taxon>
        <taxon>Araneomorphae</taxon>
        <taxon>Entelegynae</taxon>
        <taxon>Araneoidea</taxon>
        <taxon>Araneidae</taxon>
        <taxon>Araneus</taxon>
    </lineage>
</organism>
<evidence type="ECO:0000313" key="2">
    <source>
        <dbReference type="Proteomes" id="UP000499080"/>
    </source>
</evidence>
<protein>
    <submittedName>
        <fullName evidence="1">Uncharacterized protein</fullName>
    </submittedName>
</protein>